<dbReference type="Proteomes" id="UP000175691">
    <property type="component" value="Unassembled WGS sequence"/>
</dbReference>
<name>A0A1E7ZF71_9ALTE</name>
<dbReference type="InterPro" id="IPR023065">
    <property type="entry name" value="Uncharacterised_ApaG"/>
</dbReference>
<dbReference type="InterPro" id="IPR050718">
    <property type="entry name" value="ApaG-like"/>
</dbReference>
<organism evidence="4 5">
    <name type="scientific">Alteromonas confluentis</name>
    <dbReference type="NCBI Taxonomy" id="1656094"/>
    <lineage>
        <taxon>Bacteria</taxon>
        <taxon>Pseudomonadati</taxon>
        <taxon>Pseudomonadota</taxon>
        <taxon>Gammaproteobacteria</taxon>
        <taxon>Alteromonadales</taxon>
        <taxon>Alteromonadaceae</taxon>
        <taxon>Alteromonas/Salinimonas group</taxon>
        <taxon>Alteromonas</taxon>
    </lineage>
</organism>
<dbReference type="InterPro" id="IPR007474">
    <property type="entry name" value="ApaG_domain"/>
</dbReference>
<keyword evidence="5" id="KW-1185">Reference proteome</keyword>
<dbReference type="PANTHER" id="PTHR47191">
    <property type="entry name" value="OS05G0170800 PROTEIN"/>
    <property type="match status" value="1"/>
</dbReference>
<dbReference type="SUPFAM" id="SSF110069">
    <property type="entry name" value="ApaG-like"/>
    <property type="match status" value="1"/>
</dbReference>
<reference evidence="4 5" key="1">
    <citation type="submission" date="2016-08" db="EMBL/GenBank/DDBJ databases">
        <authorList>
            <person name="Seilhamer J.J."/>
        </authorList>
    </citation>
    <scope>NUCLEOTIDE SEQUENCE [LARGE SCALE GENOMIC DNA]</scope>
    <source>
        <strain evidence="4 5">KCTC 42603</strain>
    </source>
</reference>
<dbReference type="OrthoDB" id="9795226at2"/>
<sequence length="125" mass="13730">MSASPGILVSVSAKHIPDHPANGPDKYAFAYHITIRNQSDERVQLLSRYWLITDGNGKNTEVQGEGVVGKQPLIDPASEYQYTSGALIDTPVGSMQGHYEMENEDGERFRVPINIFSLSVPNAIN</sequence>
<dbReference type="Pfam" id="PF04379">
    <property type="entry name" value="DUF525"/>
    <property type="match status" value="1"/>
</dbReference>
<dbReference type="HAMAP" id="MF_00791">
    <property type="entry name" value="ApaG"/>
    <property type="match status" value="1"/>
</dbReference>
<evidence type="ECO:0000256" key="1">
    <source>
        <dbReference type="ARBA" id="ARBA00017693"/>
    </source>
</evidence>
<dbReference type="Gene3D" id="2.60.40.1470">
    <property type="entry name" value="ApaG domain"/>
    <property type="match status" value="1"/>
</dbReference>
<dbReference type="RefSeq" id="WP_070123874.1">
    <property type="nucleotide sequence ID" value="NZ_MDHN01000008.1"/>
</dbReference>
<dbReference type="InterPro" id="IPR036767">
    <property type="entry name" value="ApaG_sf"/>
</dbReference>
<proteinExistence type="inferred from homology"/>
<dbReference type="PANTHER" id="PTHR47191:SF2">
    <property type="entry name" value="OS05G0170800 PROTEIN"/>
    <property type="match status" value="1"/>
</dbReference>
<dbReference type="EMBL" id="MDHN01000008">
    <property type="protein sequence ID" value="OFC72092.1"/>
    <property type="molecule type" value="Genomic_DNA"/>
</dbReference>
<dbReference type="NCBIfam" id="NF003967">
    <property type="entry name" value="PRK05461.1"/>
    <property type="match status" value="1"/>
</dbReference>
<feature type="domain" description="ApaG" evidence="3">
    <location>
        <begin position="1"/>
        <end position="125"/>
    </location>
</feature>
<dbReference type="STRING" id="1656094.BFC18_05165"/>
<dbReference type="AlphaFoldDB" id="A0A1E7ZF71"/>
<evidence type="ECO:0000313" key="4">
    <source>
        <dbReference type="EMBL" id="OFC72092.1"/>
    </source>
</evidence>
<evidence type="ECO:0000259" key="3">
    <source>
        <dbReference type="PROSITE" id="PS51087"/>
    </source>
</evidence>
<evidence type="ECO:0000256" key="2">
    <source>
        <dbReference type="HAMAP-Rule" id="MF_00791"/>
    </source>
</evidence>
<dbReference type="PROSITE" id="PS51087">
    <property type="entry name" value="APAG"/>
    <property type="match status" value="1"/>
</dbReference>
<gene>
    <name evidence="2" type="primary">apaG</name>
    <name evidence="4" type="ORF">BFC18_05165</name>
</gene>
<accession>A0A1E7ZF71</accession>
<protein>
    <recommendedName>
        <fullName evidence="1 2">Protein ApaG</fullName>
    </recommendedName>
</protein>
<evidence type="ECO:0000313" key="5">
    <source>
        <dbReference type="Proteomes" id="UP000175691"/>
    </source>
</evidence>
<comment type="caution">
    <text evidence="4">The sequence shown here is derived from an EMBL/GenBank/DDBJ whole genome shotgun (WGS) entry which is preliminary data.</text>
</comment>